<dbReference type="PANTHER" id="PTHR14383">
    <property type="entry name" value="SWAP-70 RECOMBINASE"/>
    <property type="match status" value="1"/>
</dbReference>
<dbReference type="KEGG" id="spu:585280"/>
<evidence type="ECO:0000313" key="4">
    <source>
        <dbReference type="Proteomes" id="UP000007110"/>
    </source>
</evidence>
<dbReference type="InterPro" id="IPR001849">
    <property type="entry name" value="PH_domain"/>
</dbReference>
<keyword evidence="4" id="KW-1185">Reference proteome</keyword>
<dbReference type="OrthoDB" id="8434295at2759"/>
<dbReference type="Pfam" id="PF25530">
    <property type="entry name" value="EF-hand_SWAP70_N"/>
    <property type="match status" value="1"/>
</dbReference>
<feature type="region of interest" description="Disordered" evidence="1">
    <location>
        <begin position="379"/>
        <end position="403"/>
    </location>
</feature>
<feature type="region of interest" description="Disordered" evidence="1">
    <location>
        <begin position="469"/>
        <end position="538"/>
    </location>
</feature>
<dbReference type="GO" id="GO:0005634">
    <property type="term" value="C:nucleus"/>
    <property type="evidence" value="ECO:0000318"/>
    <property type="project" value="GO_Central"/>
</dbReference>
<feature type="region of interest" description="Disordered" evidence="1">
    <location>
        <begin position="432"/>
        <end position="451"/>
    </location>
</feature>
<proteinExistence type="predicted"/>
<dbReference type="SUPFAM" id="SSF47473">
    <property type="entry name" value="EF-hand"/>
    <property type="match status" value="1"/>
</dbReference>
<dbReference type="PANTHER" id="PTHR14383:SF5">
    <property type="entry name" value="RUN DOMAIN-CONTAINING PROTEIN"/>
    <property type="match status" value="1"/>
</dbReference>
<dbReference type="InterPro" id="IPR057836">
    <property type="entry name" value="EF-hand_SWAP70_N"/>
</dbReference>
<evidence type="ECO:0000259" key="2">
    <source>
        <dbReference type="PROSITE" id="PS50003"/>
    </source>
</evidence>
<evidence type="ECO:0000313" key="3">
    <source>
        <dbReference type="EnsemblMetazoa" id="XP_030847838"/>
    </source>
</evidence>
<dbReference type="GeneID" id="585280"/>
<dbReference type="FunCoup" id="A0A7M7P8D8">
    <property type="interactions" value="678"/>
</dbReference>
<dbReference type="AlphaFoldDB" id="A0A7M7P8D8"/>
<feature type="compositionally biased region" description="Basic and acidic residues" evidence="1">
    <location>
        <begin position="432"/>
        <end position="447"/>
    </location>
</feature>
<organism evidence="3 4">
    <name type="scientific">Strongylocentrotus purpuratus</name>
    <name type="common">Purple sea urchin</name>
    <dbReference type="NCBI Taxonomy" id="7668"/>
    <lineage>
        <taxon>Eukaryota</taxon>
        <taxon>Metazoa</taxon>
        <taxon>Echinodermata</taxon>
        <taxon>Eleutherozoa</taxon>
        <taxon>Echinozoa</taxon>
        <taxon>Echinoidea</taxon>
        <taxon>Euechinoidea</taxon>
        <taxon>Echinacea</taxon>
        <taxon>Camarodonta</taxon>
        <taxon>Echinidea</taxon>
        <taxon>Strongylocentrotidae</taxon>
        <taxon>Strongylocentrotus</taxon>
    </lineage>
</organism>
<dbReference type="Gene3D" id="2.30.29.30">
    <property type="entry name" value="Pleckstrin-homology domain (PH domain)/Phosphotyrosine-binding domain (PTB)"/>
    <property type="match status" value="1"/>
</dbReference>
<dbReference type="InterPro" id="IPR011992">
    <property type="entry name" value="EF-hand-dom_pair"/>
</dbReference>
<dbReference type="RefSeq" id="XP_030847838.1">
    <property type="nucleotide sequence ID" value="XM_030991978.1"/>
</dbReference>
<name>A0A7M7P8D8_STRPU</name>
<feature type="region of interest" description="Disordered" evidence="1">
    <location>
        <begin position="736"/>
        <end position="775"/>
    </location>
</feature>
<reference evidence="3" key="2">
    <citation type="submission" date="2021-01" db="UniProtKB">
        <authorList>
            <consortium name="EnsemblMetazoa"/>
        </authorList>
    </citation>
    <scope>IDENTIFICATION</scope>
</reference>
<dbReference type="Proteomes" id="UP000007110">
    <property type="component" value="Unassembled WGS sequence"/>
</dbReference>
<evidence type="ECO:0000256" key="1">
    <source>
        <dbReference type="SAM" id="MobiDB-lite"/>
    </source>
</evidence>
<dbReference type="GO" id="GO:0005737">
    <property type="term" value="C:cytoplasm"/>
    <property type="evidence" value="ECO:0000318"/>
    <property type="project" value="GO_Central"/>
</dbReference>
<dbReference type="SMART" id="SM00233">
    <property type="entry name" value="PH"/>
    <property type="match status" value="1"/>
</dbReference>
<dbReference type="OMA" id="RWLWHAF"/>
<dbReference type="InParanoid" id="A0A7M7P8D8"/>
<feature type="domain" description="PH" evidence="2">
    <location>
        <begin position="206"/>
        <end position="309"/>
    </location>
</feature>
<dbReference type="Pfam" id="PF00169">
    <property type="entry name" value="PH"/>
    <property type="match status" value="1"/>
</dbReference>
<dbReference type="EnsemblMetazoa" id="XM_030991978">
    <property type="protein sequence ID" value="XP_030847838"/>
    <property type="gene ID" value="LOC585280"/>
</dbReference>
<dbReference type="PROSITE" id="PS50003">
    <property type="entry name" value="PH_DOMAIN"/>
    <property type="match status" value="1"/>
</dbReference>
<protein>
    <recommendedName>
        <fullName evidence="2">PH domain-containing protein</fullName>
    </recommendedName>
</protein>
<dbReference type="InterPro" id="IPR011993">
    <property type="entry name" value="PH-like_dom_sf"/>
</dbReference>
<dbReference type="SUPFAM" id="SSF50729">
    <property type="entry name" value="PH domain-like"/>
    <property type="match status" value="1"/>
</dbReference>
<accession>A0A7M7P8D8</accession>
<sequence>MARREECVPRWLWHAFDALDNDKNGSAPKTELKVLTAHIGNSLGAENSNAIAKQLMETFQDSPAISFDDYRHFLRNKEFLVLEDMDLVKLEEVSWMICGSRYEKRTKKVLDHTEIYKMWRIFNFFAEPGVFPAILDPQEANIMFEKLVVAMGTKWNLEEFQSKVAVLQDLRFTSCLQFFEQHYTGRVDSMCVKEGISEVYNNMIEEVEKMGHLKKKGHKVTNWKDRWFVLKPGSMAYFVEKTLKEQKGEIPITTKWRVEVLPDQKGNKNLLVVYSEDTSQVNTKKRYELSASDPRNRQEWVTAIENVLKRMECGESPHVQELERRRDERRRKREEAEEIDRLRQLQVEENERQRQRLAEMERLRDEAASKAEEECALRMAKEREEEENRRREMEERAKTQAEIDALKAARDEAARKAEEELAMRMERELEEAKNRVREMEDRARTQEEIDQLTIARDEAARKAEEELALRMAKEEEERENRRREEEHREKTQQEIDALRAAREEAERRAEGGARKLIERQREEEERRKLEEEERERQARELEELKKAYEDATKRAEIEERLKEEDRKRLAELEESLQHLELALEEERQAKKDEEIVRALQSRILCEETEKREQLEKLKEEQDALLRQEQEKREHLEQRSEELVQQRLEQARQLEVERERLRELEEERKAADEKLKAAMEKLTHAEEAKKLQERKRRELEKPVGLARLIQPRANPLLTHRGVGAFTAAQFEIEKEKRQLTKADEASTMVPNGEGSLGNHHGSEVNGVIENGVEGER</sequence>
<reference evidence="4" key="1">
    <citation type="submission" date="2015-02" db="EMBL/GenBank/DDBJ databases">
        <title>Genome sequencing for Strongylocentrotus purpuratus.</title>
        <authorList>
            <person name="Murali S."/>
            <person name="Liu Y."/>
            <person name="Vee V."/>
            <person name="English A."/>
            <person name="Wang M."/>
            <person name="Skinner E."/>
            <person name="Han Y."/>
            <person name="Muzny D.M."/>
            <person name="Worley K.C."/>
            <person name="Gibbs R.A."/>
        </authorList>
    </citation>
    <scope>NUCLEOTIDE SEQUENCE</scope>
</reference>